<sequence>MGRNKTWVREDSSFRSNHFNPLGNRRDRPPYAHPLGSKGGKGGKGDDRDKGKGGGPNRGGTGAMDKVATKLLNLYCEKKWNEQARMIDLSGLTKAEDVAELNVNLNNTHFCDRLALVIAQGGTWAGKLDSLNLSNNGIYSLKNLAQALNYHDVRIQNLALTGNKIKDLSEVDYLLDMRLREVLLKGNPIEQQGDSYHKYVVKKLRTVELLDQVSVKEWRKELLPKLPDPQDSCMTDHAQMVFQMCALYFAAVDQGNFDALLDAYDSKCVFSCVSEPSTRIFKFPGSKNYHANLQFKSHNLKLAYNVKKPWNCVFSGRSKIVEFLRNDLYAKIKVKHDVSTFKADALTMGDTIVATLHGQFSYSFAGDRDNIEYQRCFDRVFILKPNRVGTEWPARISNDSVTIRSMQDTPMMLPPVDLRAQLMAATRMTEEFATLLMKEAGNNYDQALALFNSNKAAGNIPQNAFQPA</sequence>
<accession>A0A7S4CWK3</accession>
<dbReference type="Gene3D" id="3.10.450.50">
    <property type="match status" value="1"/>
</dbReference>
<dbReference type="InterPro" id="IPR002075">
    <property type="entry name" value="NTF2_dom"/>
</dbReference>
<dbReference type="InterPro" id="IPR032710">
    <property type="entry name" value="NTF2-like_dom_sf"/>
</dbReference>
<dbReference type="GO" id="GO:0016973">
    <property type="term" value="P:poly(A)+ mRNA export from nucleus"/>
    <property type="evidence" value="ECO:0007669"/>
    <property type="project" value="TreeGrafter"/>
</dbReference>
<comment type="subcellular location">
    <subcellularLocation>
        <location evidence="1">Nucleus</location>
    </subcellularLocation>
</comment>
<dbReference type="InterPro" id="IPR030217">
    <property type="entry name" value="NXF_fam"/>
</dbReference>
<dbReference type="InterPro" id="IPR032675">
    <property type="entry name" value="LRR_dom_sf"/>
</dbReference>
<keyword evidence="7" id="KW-0539">Nucleus</keyword>
<evidence type="ECO:0000256" key="2">
    <source>
        <dbReference type="ARBA" id="ARBA00009285"/>
    </source>
</evidence>
<dbReference type="GO" id="GO:0003723">
    <property type="term" value="F:RNA binding"/>
    <property type="evidence" value="ECO:0007669"/>
    <property type="project" value="TreeGrafter"/>
</dbReference>
<reference evidence="11" key="1">
    <citation type="submission" date="2021-01" db="EMBL/GenBank/DDBJ databases">
        <authorList>
            <person name="Corre E."/>
            <person name="Pelletier E."/>
            <person name="Niang G."/>
            <person name="Scheremetjew M."/>
            <person name="Finn R."/>
            <person name="Kale V."/>
            <person name="Holt S."/>
            <person name="Cochrane G."/>
            <person name="Meng A."/>
            <person name="Brown T."/>
            <person name="Cohen L."/>
        </authorList>
    </citation>
    <scope>NUCLEOTIDE SEQUENCE</scope>
    <source>
        <strain evidence="11">CCMP1594</strain>
    </source>
</reference>
<dbReference type="SUPFAM" id="SSF54427">
    <property type="entry name" value="NTF2-like"/>
    <property type="match status" value="1"/>
</dbReference>
<dbReference type="EMBL" id="HBJA01055924">
    <property type="protein sequence ID" value="CAE0808658.1"/>
    <property type="molecule type" value="Transcribed_RNA"/>
</dbReference>
<feature type="compositionally biased region" description="Gly residues" evidence="8">
    <location>
        <begin position="53"/>
        <end position="62"/>
    </location>
</feature>
<evidence type="ECO:0000313" key="11">
    <source>
        <dbReference type="EMBL" id="CAE0808658.1"/>
    </source>
</evidence>
<protein>
    <recommendedName>
        <fullName evidence="12">NTF2 domain-containing protein</fullName>
    </recommendedName>
</protein>
<dbReference type="InterPro" id="IPR009060">
    <property type="entry name" value="UBA-like_sf"/>
</dbReference>
<dbReference type="PROSITE" id="PS50177">
    <property type="entry name" value="NTF2_DOMAIN"/>
    <property type="match status" value="1"/>
</dbReference>
<dbReference type="Gene3D" id="1.10.8.10">
    <property type="entry name" value="DNA helicase RuvA subunit, C-terminal domain"/>
    <property type="match status" value="1"/>
</dbReference>
<evidence type="ECO:0008006" key="12">
    <source>
        <dbReference type="Google" id="ProtNLM"/>
    </source>
</evidence>
<keyword evidence="4" id="KW-0433">Leucine-rich repeat</keyword>
<dbReference type="GO" id="GO:0005634">
    <property type="term" value="C:nucleus"/>
    <property type="evidence" value="ECO:0007669"/>
    <property type="project" value="UniProtKB-SubCell"/>
</dbReference>
<feature type="region of interest" description="Disordered" evidence="8">
    <location>
        <begin position="1"/>
        <end position="63"/>
    </location>
</feature>
<evidence type="ECO:0000256" key="3">
    <source>
        <dbReference type="ARBA" id="ARBA00022448"/>
    </source>
</evidence>
<name>A0A7S4CWK3_9EUGL</name>
<evidence type="ECO:0000259" key="10">
    <source>
        <dbReference type="PROSITE" id="PS51281"/>
    </source>
</evidence>
<dbReference type="Pfam" id="PF24048">
    <property type="entry name" value="LRR_NXF1-5"/>
    <property type="match status" value="1"/>
</dbReference>
<dbReference type="CDD" id="cd14342">
    <property type="entry name" value="UBA_TAP-C"/>
    <property type="match status" value="1"/>
</dbReference>
<comment type="similarity">
    <text evidence="2">Belongs to the NXF family.</text>
</comment>
<evidence type="ECO:0000256" key="8">
    <source>
        <dbReference type="SAM" id="MobiDB-lite"/>
    </source>
</evidence>
<feature type="compositionally biased region" description="Basic and acidic residues" evidence="8">
    <location>
        <begin position="43"/>
        <end position="52"/>
    </location>
</feature>
<evidence type="ECO:0000256" key="7">
    <source>
        <dbReference type="ARBA" id="ARBA00023242"/>
    </source>
</evidence>
<evidence type="ECO:0000256" key="5">
    <source>
        <dbReference type="ARBA" id="ARBA00022737"/>
    </source>
</evidence>
<dbReference type="PANTHER" id="PTHR10662:SF22">
    <property type="entry name" value="NUCLEAR RNA EXPORT FACTOR 1"/>
    <property type="match status" value="1"/>
</dbReference>
<feature type="domain" description="TAP-C" evidence="10">
    <location>
        <begin position="413"/>
        <end position="468"/>
    </location>
</feature>
<dbReference type="Pfam" id="PF03943">
    <property type="entry name" value="TAP_C"/>
    <property type="match status" value="1"/>
</dbReference>
<gene>
    <name evidence="11" type="ORF">EGYM00163_LOCUS19789</name>
</gene>
<dbReference type="InterPro" id="IPR057125">
    <property type="entry name" value="NXF1/2/3/5-like_LRR"/>
</dbReference>
<proteinExistence type="inferred from homology"/>
<dbReference type="Gene3D" id="3.80.10.10">
    <property type="entry name" value="Ribonuclease Inhibitor"/>
    <property type="match status" value="1"/>
</dbReference>
<keyword evidence="3" id="KW-0813">Transport</keyword>
<keyword evidence="6" id="KW-0509">mRNA transport</keyword>
<dbReference type="InterPro" id="IPR001611">
    <property type="entry name" value="Leu-rich_rpt"/>
</dbReference>
<dbReference type="SMART" id="SM00804">
    <property type="entry name" value="TAP_C"/>
    <property type="match status" value="1"/>
</dbReference>
<dbReference type="PANTHER" id="PTHR10662">
    <property type="entry name" value="NUCLEAR RNA EXPORT FACTOR"/>
    <property type="match status" value="1"/>
</dbReference>
<dbReference type="AlphaFoldDB" id="A0A7S4CWK3"/>
<evidence type="ECO:0000256" key="1">
    <source>
        <dbReference type="ARBA" id="ARBA00004123"/>
    </source>
</evidence>
<dbReference type="PROSITE" id="PS51450">
    <property type="entry name" value="LRR"/>
    <property type="match status" value="2"/>
</dbReference>
<keyword evidence="5" id="KW-0677">Repeat</keyword>
<dbReference type="SUPFAM" id="SSF46934">
    <property type="entry name" value="UBA-like"/>
    <property type="match status" value="1"/>
</dbReference>
<evidence type="ECO:0000256" key="6">
    <source>
        <dbReference type="ARBA" id="ARBA00022816"/>
    </source>
</evidence>
<dbReference type="Pfam" id="PF22602">
    <property type="entry name" value="NXF_NTF2"/>
    <property type="match status" value="1"/>
</dbReference>
<dbReference type="InterPro" id="IPR005637">
    <property type="entry name" value="TAP_C_dom"/>
</dbReference>
<feature type="domain" description="NTF2" evidence="9">
    <location>
        <begin position="240"/>
        <end position="403"/>
    </location>
</feature>
<dbReference type="SUPFAM" id="SSF52058">
    <property type="entry name" value="L domain-like"/>
    <property type="match status" value="1"/>
</dbReference>
<dbReference type="InterPro" id="IPR018222">
    <property type="entry name" value="Nuclear_transport_factor_2_euk"/>
</dbReference>
<evidence type="ECO:0000256" key="4">
    <source>
        <dbReference type="ARBA" id="ARBA00022614"/>
    </source>
</evidence>
<organism evidence="11">
    <name type="scientific">Eutreptiella gymnastica</name>
    <dbReference type="NCBI Taxonomy" id="73025"/>
    <lineage>
        <taxon>Eukaryota</taxon>
        <taxon>Discoba</taxon>
        <taxon>Euglenozoa</taxon>
        <taxon>Euglenida</taxon>
        <taxon>Spirocuta</taxon>
        <taxon>Euglenophyceae</taxon>
        <taxon>Eutreptiales</taxon>
        <taxon>Eutreptiaceae</taxon>
        <taxon>Eutreptiella</taxon>
    </lineage>
</organism>
<dbReference type="PROSITE" id="PS51281">
    <property type="entry name" value="TAP_C"/>
    <property type="match status" value="1"/>
</dbReference>
<evidence type="ECO:0000259" key="9">
    <source>
        <dbReference type="PROSITE" id="PS50177"/>
    </source>
</evidence>